<dbReference type="RefSeq" id="WP_229986504.1">
    <property type="nucleotide sequence ID" value="NZ_JAJJML010000002.1"/>
</dbReference>
<reference evidence="1" key="1">
    <citation type="submission" date="2021-11" db="EMBL/GenBank/DDBJ databases">
        <title>Description of novel Chryseobacterium species.</title>
        <authorList>
            <person name="Saticioglu I.B."/>
            <person name="Ay H."/>
            <person name="Altun S."/>
            <person name="Duman M."/>
        </authorList>
    </citation>
    <scope>NUCLEOTIDE SEQUENCE</scope>
    <source>
        <strain evidence="1">C-39</strain>
    </source>
</reference>
<evidence type="ECO:0000313" key="2">
    <source>
        <dbReference type="Proteomes" id="UP001107960"/>
    </source>
</evidence>
<name>A0A9Q3V1U3_9FLAO</name>
<comment type="caution">
    <text evidence="1">The sequence shown here is derived from an EMBL/GenBank/DDBJ whole genome shotgun (WGS) entry which is preliminary data.</text>
</comment>
<gene>
    <name evidence="1" type="ORF">LNP80_22625</name>
</gene>
<accession>A0A9Q3V1U3</accession>
<dbReference type="EMBL" id="JAJJML010000002">
    <property type="protein sequence ID" value="MCC9037010.1"/>
    <property type="molecule type" value="Genomic_DNA"/>
</dbReference>
<proteinExistence type="predicted"/>
<dbReference type="Proteomes" id="UP001107960">
    <property type="component" value="Unassembled WGS sequence"/>
</dbReference>
<sequence length="92" mass="11052">MKTTYKRDFKEWVKKENVQVLNEVHNSDFKIGDIVTFTNEYGVQFENLEILGFRNNTDFMPERTVYLDISSYWFAVKLSEIKKQNYNNITIN</sequence>
<dbReference type="AlphaFoldDB" id="A0A9Q3V1U3"/>
<protein>
    <submittedName>
        <fullName evidence="1">Uncharacterized protein</fullName>
    </submittedName>
</protein>
<evidence type="ECO:0000313" key="1">
    <source>
        <dbReference type="EMBL" id="MCC9037010.1"/>
    </source>
</evidence>
<organism evidence="1 2">
    <name type="scientific">Chryseobacterium muglaense</name>
    <dbReference type="NCBI Taxonomy" id="2893752"/>
    <lineage>
        <taxon>Bacteria</taxon>
        <taxon>Pseudomonadati</taxon>
        <taxon>Bacteroidota</taxon>
        <taxon>Flavobacteriia</taxon>
        <taxon>Flavobacteriales</taxon>
        <taxon>Weeksellaceae</taxon>
        <taxon>Chryseobacterium group</taxon>
        <taxon>Chryseobacterium</taxon>
    </lineage>
</organism>